<evidence type="ECO:0000256" key="3">
    <source>
        <dbReference type="ARBA" id="ARBA00022801"/>
    </source>
</evidence>
<gene>
    <name evidence="6" type="ORF">HMPREF9473_04273</name>
</gene>
<comment type="caution">
    <text evidence="6">The sequence shown here is derived from an EMBL/GenBank/DDBJ whole genome shotgun (WGS) entry which is preliminary data.</text>
</comment>
<dbReference type="HOGENOM" id="CLU_003442_1_0_9"/>
<dbReference type="SUPFAM" id="SSF88713">
    <property type="entry name" value="Glycoside hydrolase/deacetylase"/>
    <property type="match status" value="1"/>
</dbReference>
<dbReference type="GO" id="GO:0046872">
    <property type="term" value="F:metal ion binding"/>
    <property type="evidence" value="ECO:0007669"/>
    <property type="project" value="UniProtKB-KW"/>
</dbReference>
<sequence length="1076" mass="123715">MMMTEQYRKRVKAILESLSTLRYSQVRPAGSVSVAEGTYELKPEFRKEEYVWQPFEPGDTWGGRDKHYWFYGPVEIPVDYENQPVVLMLNTGAVDIWNTDNPQVLVYLNGKLASTMDMNHTRMTLVECGKAGTVLETAFYAYSNSAGKTNFFDVTIGILNRDVEGLYYDMKVLWEAADLLKEDDLERLHLFELLNNCASCLDLRRTDNTEFFRSVAAARQFLAENYYDVEHGISPVTVHGVGHTHIDVAWKWPLRQTRQKAVRSFLTVLNLMKEYPEYRFMSSQPQLYEFVKEEAPELYEQIKERVREGRWETEGAMWLEADCNLISGESMIRQILYGKQFFKQEFGTGDDEVMWLPDVFGYSVAMPQILRKSGVKYFMTTKIGWNEYNQIPNDTMIWRGLDGSEVLTHFITTSAYCKNPELNPNRSFGTTYNGLMNASQVMGTWQRYQNKDINGDVLTCYGHGDGGGGTTPQMLEEGRRLAKGVGRCPVVKQTGVREFFHRLEQNLEGKKVPKWSGELYLEFHRGTYTSMARNKKQNRKSEFLLGEAELWQVLAGELKAEKMYPAEELERAWKLLLLNQFHDILPGSSCKDVYEDSDIQYQEVRQIGERLVESAREDILVAAGEDAAGEDVAGKKAAGEKKSGRKESVLAVFNQLSFARTGIVEVPEGETLPDNENGRRACQQGWDGSLLYLVETIPAKGIRMVNPKETACPAEPVILHMEEHDGRLTGIETGFYQIQFNENGEFSSLYDIEERRQVLKPGETGNRLIAFEDRPKEYDAWNIDAYYEEKQWDVQGLLEFKVLENVPLRACIYVKRQFLESEIEQYLYFYSHTKRIDFRTRVDWREHQILLKTAFPVDVLADKASYEVQFGNVERPTHRNTSWEQARFEVCAHKWADVSEYGYGVAVLNDCKYGMDIRESVMRLTLLKSGIFPNPDADNEVHEFTYSLYPHRGGFREGHVIQEAYDLNCPLHAVWASGKCGWNCSYLTIEVENIIVDTVKQAEDGDGVIIRFYEAYGQRTETGILLPFSDGRQVEECDCLERPVGKAVAVREGTEACEKVWNLQFSPYEIKTLRVH</sequence>
<dbReference type="GO" id="GO:0030246">
    <property type="term" value="F:carbohydrate binding"/>
    <property type="evidence" value="ECO:0007669"/>
    <property type="project" value="InterPro"/>
</dbReference>
<dbReference type="InterPro" id="IPR011682">
    <property type="entry name" value="Glyco_hydro_38_C"/>
</dbReference>
<organism evidence="6 7">
    <name type="scientific">Hungatella hathewayi WAL-18680</name>
    <dbReference type="NCBI Taxonomy" id="742737"/>
    <lineage>
        <taxon>Bacteria</taxon>
        <taxon>Bacillati</taxon>
        <taxon>Bacillota</taxon>
        <taxon>Clostridia</taxon>
        <taxon>Lachnospirales</taxon>
        <taxon>Lachnospiraceae</taxon>
        <taxon>Hungatella</taxon>
    </lineage>
</organism>
<dbReference type="Pfam" id="PF17677">
    <property type="entry name" value="Glyco_hydro38C2"/>
    <property type="match status" value="1"/>
</dbReference>
<dbReference type="SUPFAM" id="SSF74650">
    <property type="entry name" value="Galactose mutarotase-like"/>
    <property type="match status" value="1"/>
</dbReference>
<evidence type="ECO:0000256" key="1">
    <source>
        <dbReference type="ARBA" id="ARBA00009792"/>
    </source>
</evidence>
<dbReference type="Gene3D" id="2.60.40.2220">
    <property type="match status" value="1"/>
</dbReference>
<dbReference type="SUPFAM" id="SSF88688">
    <property type="entry name" value="Families 57/38 glycoside transferase middle domain"/>
    <property type="match status" value="1"/>
</dbReference>
<dbReference type="InterPro" id="IPR011330">
    <property type="entry name" value="Glyco_hydro/deAcase_b/a-brl"/>
</dbReference>
<dbReference type="Proteomes" id="UP000005384">
    <property type="component" value="Unassembled WGS sequence"/>
</dbReference>
<dbReference type="GO" id="GO:0009313">
    <property type="term" value="P:oligosaccharide catabolic process"/>
    <property type="evidence" value="ECO:0007669"/>
    <property type="project" value="TreeGrafter"/>
</dbReference>
<dbReference type="Gene3D" id="1.20.1270.50">
    <property type="entry name" value="Glycoside hydrolase family 38, central domain"/>
    <property type="match status" value="1"/>
</dbReference>
<dbReference type="AlphaFoldDB" id="G5IL95"/>
<evidence type="ECO:0000313" key="7">
    <source>
        <dbReference type="Proteomes" id="UP000005384"/>
    </source>
</evidence>
<dbReference type="InterPro" id="IPR015341">
    <property type="entry name" value="Glyco_hydro_38_cen"/>
</dbReference>
<dbReference type="InterPro" id="IPR027291">
    <property type="entry name" value="Glyco_hydro_38_N_sf"/>
</dbReference>
<dbReference type="FunFam" id="3.20.110.10:FF:000002">
    <property type="entry name" value="alpha-mannosidase 2C1 isoform X1"/>
    <property type="match status" value="1"/>
</dbReference>
<proteinExistence type="inferred from homology"/>
<dbReference type="InterPro" id="IPR037094">
    <property type="entry name" value="Glyco_hydro_38_cen_sf"/>
</dbReference>
<dbReference type="Pfam" id="PF01074">
    <property type="entry name" value="Glyco_hydro_38N"/>
    <property type="match status" value="1"/>
</dbReference>
<evidence type="ECO:0000259" key="5">
    <source>
        <dbReference type="SMART" id="SM00872"/>
    </source>
</evidence>
<dbReference type="PANTHER" id="PTHR46017:SF1">
    <property type="entry name" value="ALPHA-MANNOSIDASE 2C1"/>
    <property type="match status" value="1"/>
</dbReference>
<keyword evidence="2" id="KW-0479">Metal-binding</keyword>
<feature type="domain" description="Glycoside hydrolase family 38 central" evidence="5">
    <location>
        <begin position="522"/>
        <end position="601"/>
    </location>
</feature>
<dbReference type="Gene3D" id="3.20.110.10">
    <property type="entry name" value="Glycoside hydrolase 38, N terminal domain"/>
    <property type="match status" value="1"/>
</dbReference>
<dbReference type="Pfam" id="PF07748">
    <property type="entry name" value="Glyco_hydro_38C"/>
    <property type="match status" value="1"/>
</dbReference>
<keyword evidence="7" id="KW-1185">Reference proteome</keyword>
<comment type="similarity">
    <text evidence="1">Belongs to the glycosyl hydrolase 38 family.</text>
</comment>
<dbReference type="RefSeq" id="WP_006782262.1">
    <property type="nucleotide sequence ID" value="NZ_CP040506.1"/>
</dbReference>
<reference evidence="6 7" key="1">
    <citation type="submission" date="2011-08" db="EMBL/GenBank/DDBJ databases">
        <title>The Genome Sequence of Clostridium hathewayi WAL-18680.</title>
        <authorList>
            <consortium name="The Broad Institute Genome Sequencing Platform"/>
            <person name="Earl A."/>
            <person name="Ward D."/>
            <person name="Feldgarden M."/>
            <person name="Gevers D."/>
            <person name="Finegold S.M."/>
            <person name="Summanen P.H."/>
            <person name="Molitoris D.R."/>
            <person name="Song M."/>
            <person name="Daigneault M."/>
            <person name="Allen-Vercoe E."/>
            <person name="Young S.K."/>
            <person name="Zeng Q."/>
            <person name="Gargeya S."/>
            <person name="Fitzgerald M."/>
            <person name="Haas B."/>
            <person name="Abouelleil A."/>
            <person name="Alvarado L."/>
            <person name="Arachchi H.M."/>
            <person name="Berlin A."/>
            <person name="Brown A."/>
            <person name="Chapman S.B."/>
            <person name="Chen Z."/>
            <person name="Dunbar C."/>
            <person name="Freedman E."/>
            <person name="Gearin G."/>
            <person name="Gellesch M."/>
            <person name="Goldberg J."/>
            <person name="Griggs A."/>
            <person name="Gujja S."/>
            <person name="Heiman D."/>
            <person name="Howarth C."/>
            <person name="Larson L."/>
            <person name="Lui A."/>
            <person name="MacDonald P.J.P."/>
            <person name="Montmayeur A."/>
            <person name="Murphy C."/>
            <person name="Neiman D."/>
            <person name="Pearson M."/>
            <person name="Priest M."/>
            <person name="Roberts A."/>
            <person name="Saif S."/>
            <person name="Shea T."/>
            <person name="Shenoy N."/>
            <person name="Sisk P."/>
            <person name="Stolte C."/>
            <person name="Sykes S."/>
            <person name="Wortman J."/>
            <person name="Nusbaum C."/>
            <person name="Birren B."/>
        </authorList>
    </citation>
    <scope>NUCLEOTIDE SEQUENCE [LARGE SCALE GENOMIC DNA]</scope>
    <source>
        <strain evidence="6 7">WAL-18680</strain>
    </source>
</reference>
<dbReference type="SMART" id="SM00872">
    <property type="entry name" value="Alpha-mann_mid"/>
    <property type="match status" value="1"/>
</dbReference>
<dbReference type="EMBL" id="ADLN01000118">
    <property type="protein sequence ID" value="EHI57783.1"/>
    <property type="molecule type" value="Genomic_DNA"/>
</dbReference>
<evidence type="ECO:0000256" key="2">
    <source>
        <dbReference type="ARBA" id="ARBA00022723"/>
    </source>
</evidence>
<dbReference type="GO" id="GO:0004559">
    <property type="term" value="F:alpha-mannosidase activity"/>
    <property type="evidence" value="ECO:0007669"/>
    <property type="project" value="InterPro"/>
</dbReference>
<dbReference type="FunFam" id="2.70.98.30:FF:000010">
    <property type="entry name" value="Cytosolic alpha-mannosidase"/>
    <property type="match status" value="1"/>
</dbReference>
<keyword evidence="4" id="KW-0326">Glycosidase</keyword>
<dbReference type="FunFam" id="1.20.1270.50:FF:000004">
    <property type="entry name" value="alpha-mannosidase 2C1 isoform X1"/>
    <property type="match status" value="1"/>
</dbReference>
<dbReference type="PANTHER" id="PTHR46017">
    <property type="entry name" value="ALPHA-MANNOSIDASE 2C1"/>
    <property type="match status" value="1"/>
</dbReference>
<dbReference type="Pfam" id="PF09261">
    <property type="entry name" value="Alpha-mann_mid"/>
    <property type="match status" value="1"/>
</dbReference>
<evidence type="ECO:0000256" key="4">
    <source>
        <dbReference type="ARBA" id="ARBA00023295"/>
    </source>
</evidence>
<keyword evidence="3" id="KW-0378">Hydrolase</keyword>
<dbReference type="InterPro" id="IPR028995">
    <property type="entry name" value="Glyco_hydro_57/38_cen_sf"/>
</dbReference>
<protein>
    <recommendedName>
        <fullName evidence="5">Glycoside hydrolase family 38 central domain-containing protein</fullName>
    </recommendedName>
</protein>
<dbReference type="GO" id="GO:0006013">
    <property type="term" value="P:mannose metabolic process"/>
    <property type="evidence" value="ECO:0007669"/>
    <property type="project" value="InterPro"/>
</dbReference>
<dbReference type="CDD" id="cd10789">
    <property type="entry name" value="GH38N_AMII_ER_cytosolic"/>
    <property type="match status" value="1"/>
</dbReference>
<accession>G5IL95</accession>
<dbReference type="InterPro" id="IPR041147">
    <property type="entry name" value="GH38_C"/>
</dbReference>
<dbReference type="PATRIC" id="fig|742737.3.peg.4254"/>
<name>G5IL95_9FIRM</name>
<dbReference type="InterPro" id="IPR011013">
    <property type="entry name" value="Gal_mutarotase_sf_dom"/>
</dbReference>
<dbReference type="InterPro" id="IPR000602">
    <property type="entry name" value="Glyco_hydro_38_N"/>
</dbReference>
<evidence type="ECO:0000313" key="6">
    <source>
        <dbReference type="EMBL" id="EHI57783.1"/>
    </source>
</evidence>
<dbReference type="Gene3D" id="2.70.98.30">
    <property type="entry name" value="Golgi alpha-mannosidase II, domain 4"/>
    <property type="match status" value="1"/>
</dbReference>